<dbReference type="EMBL" id="JAHFYH010000198">
    <property type="protein sequence ID" value="KAH0209934.1"/>
    <property type="molecule type" value="Genomic_DNA"/>
</dbReference>
<reference evidence="2" key="1">
    <citation type="journal article" date="2021" name="J Fungi (Basel)">
        <title>Virulence traits and population genomics of the black yeast Aureobasidium melanogenum.</title>
        <authorList>
            <person name="Cernosa A."/>
            <person name="Sun X."/>
            <person name="Gostincar C."/>
            <person name="Fang C."/>
            <person name="Gunde-Cimerman N."/>
            <person name="Song Z."/>
        </authorList>
    </citation>
    <scope>NUCLEOTIDE SEQUENCE</scope>
    <source>
        <strain evidence="3">EXF-8016</strain>
        <strain evidence="2">EXF-9911</strain>
    </source>
</reference>
<evidence type="ECO:0000313" key="4">
    <source>
        <dbReference type="Proteomes" id="UP000779574"/>
    </source>
</evidence>
<accession>A0A9P8E2U9</accession>
<dbReference type="Proteomes" id="UP000779574">
    <property type="component" value="Unassembled WGS sequence"/>
</dbReference>
<feature type="region of interest" description="Disordered" evidence="1">
    <location>
        <begin position="101"/>
        <end position="122"/>
    </location>
</feature>
<gene>
    <name evidence="2" type="ORF">KCU76_g16145</name>
    <name evidence="3" type="ORF">KCV03_g10214</name>
</gene>
<dbReference type="Proteomes" id="UP000767238">
    <property type="component" value="Unassembled WGS sequence"/>
</dbReference>
<organism evidence="2 4">
    <name type="scientific">Aureobasidium melanogenum</name>
    <name type="common">Aureobasidium pullulans var. melanogenum</name>
    <dbReference type="NCBI Taxonomy" id="46634"/>
    <lineage>
        <taxon>Eukaryota</taxon>
        <taxon>Fungi</taxon>
        <taxon>Dikarya</taxon>
        <taxon>Ascomycota</taxon>
        <taxon>Pezizomycotina</taxon>
        <taxon>Dothideomycetes</taxon>
        <taxon>Dothideomycetidae</taxon>
        <taxon>Dothideales</taxon>
        <taxon>Saccotheciaceae</taxon>
        <taxon>Aureobasidium</taxon>
    </lineage>
</organism>
<dbReference type="EMBL" id="JAHFXF010001126">
    <property type="protein sequence ID" value="KAG9675437.1"/>
    <property type="molecule type" value="Genomic_DNA"/>
</dbReference>
<comment type="caution">
    <text evidence="2">The sequence shown here is derived from an EMBL/GenBank/DDBJ whole genome shotgun (WGS) entry which is preliminary data.</text>
</comment>
<feature type="compositionally biased region" description="Polar residues" evidence="1">
    <location>
        <begin position="101"/>
        <end position="110"/>
    </location>
</feature>
<feature type="non-terminal residue" evidence="2">
    <location>
        <position position="158"/>
    </location>
</feature>
<dbReference type="AlphaFoldDB" id="A0A9P8E2U9"/>
<sequence length="158" mass="17571">MHENMDIETGRYLQRRDSRVLESRLPNQITICHLTIPSTRAVTHTVIDYGYGDYGYAAGTSGKSMVVQPEPLQLTESLTRRFAKCIGALSLEPFVHPSQLRNSLGPSSVQEPPAPEQINEDDAKIESSLKELEVGHWPKLVILTKERFDINGIPVSGS</sequence>
<proteinExistence type="predicted"/>
<evidence type="ECO:0000313" key="3">
    <source>
        <dbReference type="EMBL" id="KAH0209934.1"/>
    </source>
</evidence>
<evidence type="ECO:0000313" key="2">
    <source>
        <dbReference type="EMBL" id="KAG9675437.1"/>
    </source>
</evidence>
<protein>
    <submittedName>
        <fullName evidence="2">Uncharacterized protein</fullName>
    </submittedName>
</protein>
<evidence type="ECO:0000256" key="1">
    <source>
        <dbReference type="SAM" id="MobiDB-lite"/>
    </source>
</evidence>
<name>A0A9P8E2U9_AURME</name>
<reference evidence="2" key="2">
    <citation type="submission" date="2021-08" db="EMBL/GenBank/DDBJ databases">
        <authorList>
            <person name="Gostincar C."/>
            <person name="Sun X."/>
            <person name="Song Z."/>
            <person name="Gunde-Cimerman N."/>
        </authorList>
    </citation>
    <scope>NUCLEOTIDE SEQUENCE</scope>
    <source>
        <strain evidence="3">EXF-8016</strain>
        <strain evidence="2">EXF-9911</strain>
    </source>
</reference>